<dbReference type="PANTHER" id="PTHR43108:SF6">
    <property type="entry name" value="N-SULPHOGLUCOSAMINE SULPHOHYDROLASE"/>
    <property type="match status" value="1"/>
</dbReference>
<dbReference type="InterPro" id="IPR024607">
    <property type="entry name" value="Sulfatase_CS"/>
</dbReference>
<feature type="chain" id="PRO_5012010518" evidence="3">
    <location>
        <begin position="22"/>
        <end position="510"/>
    </location>
</feature>
<evidence type="ECO:0000313" key="5">
    <source>
        <dbReference type="EMBL" id="SMG39811.1"/>
    </source>
</evidence>
<feature type="domain" description="N-sulphoglucosamine sulphohydrolase C-terminal" evidence="4">
    <location>
        <begin position="343"/>
        <end position="491"/>
    </location>
</feature>
<dbReference type="STRING" id="561061.SAMN05660862_2816"/>
<organism evidence="5 6">
    <name type="scientific">Sphingobacterium psychroaquaticum</name>
    <dbReference type="NCBI Taxonomy" id="561061"/>
    <lineage>
        <taxon>Bacteria</taxon>
        <taxon>Pseudomonadati</taxon>
        <taxon>Bacteroidota</taxon>
        <taxon>Sphingobacteriia</taxon>
        <taxon>Sphingobacteriales</taxon>
        <taxon>Sphingobacteriaceae</taxon>
        <taxon>Sphingobacterium</taxon>
    </lineage>
</organism>
<name>A0A1X7KES6_9SPHI</name>
<dbReference type="PANTHER" id="PTHR43108">
    <property type="entry name" value="N-ACETYLGLUCOSAMINE-6-SULFATASE FAMILY MEMBER"/>
    <property type="match status" value="1"/>
</dbReference>
<dbReference type="AlphaFoldDB" id="A0A1X7KES6"/>
<proteinExistence type="inferred from homology"/>
<reference evidence="5 6" key="1">
    <citation type="submission" date="2017-04" db="EMBL/GenBank/DDBJ databases">
        <authorList>
            <person name="Afonso C.L."/>
            <person name="Miller P.J."/>
            <person name="Scott M.A."/>
            <person name="Spackman E."/>
            <person name="Goraichik I."/>
            <person name="Dimitrov K.M."/>
            <person name="Suarez D.L."/>
            <person name="Swayne D.E."/>
        </authorList>
    </citation>
    <scope>NUCLEOTIDE SEQUENCE [LARGE SCALE GENOMIC DNA]</scope>
    <source>
        <strain evidence="5 6">DSM 22418</strain>
    </source>
</reference>
<comment type="similarity">
    <text evidence="1">Belongs to the sulfatase family.</text>
</comment>
<evidence type="ECO:0000313" key="6">
    <source>
        <dbReference type="Proteomes" id="UP000192980"/>
    </source>
</evidence>
<dbReference type="Gene3D" id="3.40.720.10">
    <property type="entry name" value="Alkaline Phosphatase, subunit A"/>
    <property type="match status" value="1"/>
</dbReference>
<dbReference type="EMBL" id="FXAU01000005">
    <property type="protein sequence ID" value="SMG39811.1"/>
    <property type="molecule type" value="Genomic_DNA"/>
</dbReference>
<sequence>MRKSFISLLLIMCAISIRTHAQRQPNIIIIISDDHAYQTIGAYGSKHGKTPNIDRIANEGALFKNTFVNNSICGPARATLLTGKYSHKNGFKDNETSEFDFSQDLFVKQLQQVGYNTAWVGKIHLGDKLQGFNYYDILVGQGTYFNPDFISKEGRHRNEGYVSDIVTEKALNWLDTLDQNKPFCLVIGHKATHRTWMPDPQDFGRYDTLNFPLPETFNDDYSTRKAAALQEMSIDKDMQMGYDLKMFKSVEDMMKDGNFKRMSQAQKDSYIAYYRPIYEQLENANLTGKALAEWKFNRYMIDYLNTAESMDRNIGKVLDYVDQRQLTDNTIVIYLSDQGFYMGEHGWFDKRWMYEESFRTPMVMRYPPLIKPHTELNAKVVNADIAPTLLELASVKKPAAMQGESFVHILQKPKQEHRKDLFYHYFENGEHAVSPHFGVRDDRYKLIRYYKRVESWELFDLQKDPAELRNCYTDPAYQRVVKQMKKKLAKQIHLFDDTEAETIFNTNIDK</sequence>
<evidence type="ECO:0000256" key="2">
    <source>
        <dbReference type="ARBA" id="ARBA00022801"/>
    </source>
</evidence>
<evidence type="ECO:0000256" key="1">
    <source>
        <dbReference type="ARBA" id="ARBA00008779"/>
    </source>
</evidence>
<dbReference type="OrthoDB" id="9789742at2"/>
<dbReference type="GO" id="GO:0016787">
    <property type="term" value="F:hydrolase activity"/>
    <property type="evidence" value="ECO:0007669"/>
    <property type="project" value="UniProtKB-KW"/>
</dbReference>
<dbReference type="InterPro" id="IPR032506">
    <property type="entry name" value="SGSH_C"/>
</dbReference>
<dbReference type="RefSeq" id="WP_085473540.1">
    <property type="nucleotide sequence ID" value="NZ_FXAU01000005.1"/>
</dbReference>
<evidence type="ECO:0000259" key="4">
    <source>
        <dbReference type="Pfam" id="PF16347"/>
    </source>
</evidence>
<protein>
    <submittedName>
        <fullName evidence="5">Arylsulfatase A</fullName>
    </submittedName>
</protein>
<dbReference type="CDD" id="cd16031">
    <property type="entry name" value="G6S_like"/>
    <property type="match status" value="1"/>
</dbReference>
<feature type="signal peptide" evidence="3">
    <location>
        <begin position="1"/>
        <end position="21"/>
    </location>
</feature>
<dbReference type="SUPFAM" id="SSF53649">
    <property type="entry name" value="Alkaline phosphatase-like"/>
    <property type="match status" value="1"/>
</dbReference>
<dbReference type="InterPro" id="IPR017850">
    <property type="entry name" value="Alkaline_phosphatase_core_sf"/>
</dbReference>
<gene>
    <name evidence="5" type="ORF">SAMN05660862_2816</name>
</gene>
<keyword evidence="6" id="KW-1185">Reference proteome</keyword>
<dbReference type="Pfam" id="PF16347">
    <property type="entry name" value="SGSH_C"/>
    <property type="match status" value="1"/>
</dbReference>
<keyword evidence="2" id="KW-0378">Hydrolase</keyword>
<keyword evidence="3" id="KW-0732">Signal</keyword>
<accession>A0A1X7KES6</accession>
<dbReference type="PROSITE" id="PS00523">
    <property type="entry name" value="SULFATASE_1"/>
    <property type="match status" value="1"/>
</dbReference>
<dbReference type="Proteomes" id="UP000192980">
    <property type="component" value="Unassembled WGS sequence"/>
</dbReference>
<evidence type="ECO:0000256" key="3">
    <source>
        <dbReference type="SAM" id="SignalP"/>
    </source>
</evidence>